<accession>A0ACB7SN88</accession>
<organism evidence="1 2">
    <name type="scientific">Hyalomma asiaticum</name>
    <name type="common">Tick</name>
    <dbReference type="NCBI Taxonomy" id="266040"/>
    <lineage>
        <taxon>Eukaryota</taxon>
        <taxon>Metazoa</taxon>
        <taxon>Ecdysozoa</taxon>
        <taxon>Arthropoda</taxon>
        <taxon>Chelicerata</taxon>
        <taxon>Arachnida</taxon>
        <taxon>Acari</taxon>
        <taxon>Parasitiformes</taxon>
        <taxon>Ixodida</taxon>
        <taxon>Ixodoidea</taxon>
        <taxon>Ixodidae</taxon>
        <taxon>Hyalomminae</taxon>
        <taxon>Hyalomma</taxon>
    </lineage>
</organism>
<evidence type="ECO:0000313" key="2">
    <source>
        <dbReference type="Proteomes" id="UP000821845"/>
    </source>
</evidence>
<reference evidence="1" key="1">
    <citation type="submission" date="2020-05" db="EMBL/GenBank/DDBJ databases">
        <title>Large-scale comparative analyses of tick genomes elucidate their genetic diversity and vector capacities.</title>
        <authorList>
            <person name="Jia N."/>
            <person name="Wang J."/>
            <person name="Shi W."/>
            <person name="Du L."/>
            <person name="Sun Y."/>
            <person name="Zhan W."/>
            <person name="Jiang J."/>
            <person name="Wang Q."/>
            <person name="Zhang B."/>
            <person name="Ji P."/>
            <person name="Sakyi L.B."/>
            <person name="Cui X."/>
            <person name="Yuan T."/>
            <person name="Jiang B."/>
            <person name="Yang W."/>
            <person name="Lam T.T.-Y."/>
            <person name="Chang Q."/>
            <person name="Ding S."/>
            <person name="Wang X."/>
            <person name="Zhu J."/>
            <person name="Ruan X."/>
            <person name="Zhao L."/>
            <person name="Wei J."/>
            <person name="Que T."/>
            <person name="Du C."/>
            <person name="Cheng J."/>
            <person name="Dai P."/>
            <person name="Han X."/>
            <person name="Huang E."/>
            <person name="Gao Y."/>
            <person name="Liu J."/>
            <person name="Shao H."/>
            <person name="Ye R."/>
            <person name="Li L."/>
            <person name="Wei W."/>
            <person name="Wang X."/>
            <person name="Wang C."/>
            <person name="Yang T."/>
            <person name="Huo Q."/>
            <person name="Li W."/>
            <person name="Guo W."/>
            <person name="Chen H."/>
            <person name="Zhou L."/>
            <person name="Ni X."/>
            <person name="Tian J."/>
            <person name="Zhou Y."/>
            <person name="Sheng Y."/>
            <person name="Liu T."/>
            <person name="Pan Y."/>
            <person name="Xia L."/>
            <person name="Li J."/>
            <person name="Zhao F."/>
            <person name="Cao W."/>
        </authorList>
    </citation>
    <scope>NUCLEOTIDE SEQUENCE</scope>
    <source>
        <strain evidence="1">Hyas-2018</strain>
    </source>
</reference>
<name>A0ACB7SN88_HYAAI</name>
<dbReference type="EMBL" id="CM023484">
    <property type="protein sequence ID" value="KAH6934119.1"/>
    <property type="molecule type" value="Genomic_DNA"/>
</dbReference>
<evidence type="ECO:0000313" key="1">
    <source>
        <dbReference type="EMBL" id="KAH6934119.1"/>
    </source>
</evidence>
<gene>
    <name evidence="1" type="ORF">HPB50_020657</name>
</gene>
<proteinExistence type="predicted"/>
<protein>
    <submittedName>
        <fullName evidence="1">Uncharacterized protein</fullName>
    </submittedName>
</protein>
<comment type="caution">
    <text evidence="1">The sequence shown here is derived from an EMBL/GenBank/DDBJ whole genome shotgun (WGS) entry which is preliminary data.</text>
</comment>
<dbReference type="Proteomes" id="UP000821845">
    <property type="component" value="Chromosome 4"/>
</dbReference>
<sequence length="156" mass="17922">MDQPSPAEFVRAPCVPDNQREMLLSFLEQYPSLARRSFSATRYCTAADRRRLWNEITEALNAEGPMQKTCVQWQLWWRKQVLAARRDYRAVDEAQSGFLCCSSKEIRGIRRALERMAAASEQQVRLQREILQQFCAIRAQTAAIAGALERLQGGQE</sequence>
<keyword evidence="2" id="KW-1185">Reference proteome</keyword>